<proteinExistence type="predicted"/>
<dbReference type="InterPro" id="IPR017930">
    <property type="entry name" value="Myb_dom"/>
</dbReference>
<dbReference type="EMBL" id="CM010715">
    <property type="protein sequence ID" value="RZC45176.1"/>
    <property type="molecule type" value="Genomic_DNA"/>
</dbReference>
<accession>A0A4Y7IAW2</accession>
<evidence type="ECO:0000259" key="3">
    <source>
        <dbReference type="PROSITE" id="PS51294"/>
    </source>
</evidence>
<dbReference type="PANTHER" id="PTHR45614">
    <property type="entry name" value="MYB PROTEIN-RELATED"/>
    <property type="match status" value="1"/>
</dbReference>
<feature type="domain" description="Myb-like" evidence="2">
    <location>
        <begin position="67"/>
        <end position="104"/>
    </location>
</feature>
<feature type="domain" description="HTH myb-type" evidence="3">
    <location>
        <begin position="105"/>
        <end position="163"/>
    </location>
</feature>
<dbReference type="CDD" id="cd00167">
    <property type="entry name" value="SANT"/>
    <property type="match status" value="2"/>
</dbReference>
<dbReference type="InterPro" id="IPR050560">
    <property type="entry name" value="MYB_TF"/>
</dbReference>
<sequence length="164" mass="19330">MFRKELTSLMKKQYFPVNKTAGRVVIKGNWSLDEDQAHPSSGTDDLDPCFPSLIHNLQLIYFPIQCRLLVRLVQEYGVKKWAFIASLIGRRIGKQCRERWFNHLRPDIKRDAWTLDEEIALVEAHSAMGNRWAEIAKRIPGRTENSIKNHRNTTWRRQMNKRKS</sequence>
<feature type="region of interest" description="Disordered" evidence="1">
    <location>
        <begin position="143"/>
        <end position="164"/>
    </location>
</feature>
<feature type="compositionally biased region" description="Basic residues" evidence="1">
    <location>
        <begin position="148"/>
        <end position="164"/>
    </location>
</feature>
<dbReference type="InterPro" id="IPR001005">
    <property type="entry name" value="SANT/Myb"/>
</dbReference>
<dbReference type="Gramene" id="RZC45176">
    <property type="protein sequence ID" value="RZC45176"/>
    <property type="gene ID" value="C5167_038133"/>
</dbReference>
<evidence type="ECO:0000256" key="1">
    <source>
        <dbReference type="SAM" id="MobiDB-lite"/>
    </source>
</evidence>
<dbReference type="Pfam" id="PF13921">
    <property type="entry name" value="Myb_DNA-bind_6"/>
    <property type="match status" value="1"/>
</dbReference>
<gene>
    <name evidence="4" type="ORF">C5167_038133</name>
</gene>
<dbReference type="GO" id="GO:0005634">
    <property type="term" value="C:nucleus"/>
    <property type="evidence" value="ECO:0007669"/>
    <property type="project" value="TreeGrafter"/>
</dbReference>
<evidence type="ECO:0000259" key="2">
    <source>
        <dbReference type="PROSITE" id="PS50090"/>
    </source>
</evidence>
<organism evidence="4 5">
    <name type="scientific">Papaver somniferum</name>
    <name type="common">Opium poppy</name>
    <dbReference type="NCBI Taxonomy" id="3469"/>
    <lineage>
        <taxon>Eukaryota</taxon>
        <taxon>Viridiplantae</taxon>
        <taxon>Streptophyta</taxon>
        <taxon>Embryophyta</taxon>
        <taxon>Tracheophyta</taxon>
        <taxon>Spermatophyta</taxon>
        <taxon>Magnoliopsida</taxon>
        <taxon>Ranunculales</taxon>
        <taxon>Papaveraceae</taxon>
        <taxon>Papaveroideae</taxon>
        <taxon>Papaver</taxon>
    </lineage>
</organism>
<evidence type="ECO:0000313" key="4">
    <source>
        <dbReference type="EMBL" id="RZC45176.1"/>
    </source>
</evidence>
<dbReference type="PROSITE" id="PS51294">
    <property type="entry name" value="HTH_MYB"/>
    <property type="match status" value="2"/>
</dbReference>
<name>A0A4Y7IAW2_PAPSO</name>
<dbReference type="Gene3D" id="1.10.10.60">
    <property type="entry name" value="Homeodomain-like"/>
    <property type="match status" value="2"/>
</dbReference>
<reference evidence="4 5" key="1">
    <citation type="journal article" date="2018" name="Science">
        <title>The opium poppy genome and morphinan production.</title>
        <authorList>
            <person name="Guo L."/>
            <person name="Winzer T."/>
            <person name="Yang X."/>
            <person name="Li Y."/>
            <person name="Ning Z."/>
            <person name="He Z."/>
            <person name="Teodor R."/>
            <person name="Lu Y."/>
            <person name="Bowser T.A."/>
            <person name="Graham I.A."/>
            <person name="Ye K."/>
        </authorList>
    </citation>
    <scope>NUCLEOTIDE SEQUENCE [LARGE SCALE GENOMIC DNA]</scope>
    <source>
        <strain evidence="5">cv. HN1</strain>
        <tissue evidence="4">Leaves</tissue>
    </source>
</reference>
<dbReference type="AlphaFoldDB" id="A0A4Y7IAW2"/>
<dbReference type="Proteomes" id="UP000316621">
    <property type="component" value="Chromosome 1"/>
</dbReference>
<protein>
    <submittedName>
        <fullName evidence="4">Uncharacterized protein</fullName>
    </submittedName>
</protein>
<dbReference type="InterPro" id="IPR009057">
    <property type="entry name" value="Homeodomain-like_sf"/>
</dbReference>
<keyword evidence="5" id="KW-1185">Reference proteome</keyword>
<dbReference type="SUPFAM" id="SSF46689">
    <property type="entry name" value="Homeodomain-like"/>
    <property type="match status" value="1"/>
</dbReference>
<dbReference type="PROSITE" id="PS50090">
    <property type="entry name" value="MYB_LIKE"/>
    <property type="match status" value="2"/>
</dbReference>
<feature type="domain" description="HTH myb-type" evidence="3">
    <location>
        <begin position="67"/>
        <end position="104"/>
    </location>
</feature>
<dbReference type="PANTHER" id="PTHR45614:SF218">
    <property type="entry name" value="TRANSCRIPTION FACTOR MYB119-RELATED"/>
    <property type="match status" value="1"/>
</dbReference>
<dbReference type="GO" id="GO:0000981">
    <property type="term" value="F:DNA-binding transcription factor activity, RNA polymerase II-specific"/>
    <property type="evidence" value="ECO:0007669"/>
    <property type="project" value="TreeGrafter"/>
</dbReference>
<dbReference type="GO" id="GO:0000978">
    <property type="term" value="F:RNA polymerase II cis-regulatory region sequence-specific DNA binding"/>
    <property type="evidence" value="ECO:0007669"/>
    <property type="project" value="TreeGrafter"/>
</dbReference>
<dbReference type="OMA" id="WHATLRC"/>
<dbReference type="SMART" id="SM00717">
    <property type="entry name" value="SANT"/>
    <property type="match status" value="2"/>
</dbReference>
<evidence type="ECO:0000313" key="5">
    <source>
        <dbReference type="Proteomes" id="UP000316621"/>
    </source>
</evidence>
<feature type="domain" description="Myb-like" evidence="2">
    <location>
        <begin position="105"/>
        <end position="155"/>
    </location>
</feature>